<dbReference type="EMBL" id="JACIDK010000001">
    <property type="protein sequence ID" value="MBB3890348.1"/>
    <property type="molecule type" value="Genomic_DNA"/>
</dbReference>
<dbReference type="RefSeq" id="WP_156378297.1">
    <property type="nucleotide sequence ID" value="NZ_JACIDK010000001.1"/>
</dbReference>
<protein>
    <submittedName>
        <fullName evidence="1">Uncharacterized protein YicC (UPF0701 family)</fullName>
    </submittedName>
</protein>
<comment type="caution">
    <text evidence="1">The sequence shown here is derived from an EMBL/GenBank/DDBJ whole genome shotgun (WGS) entry which is preliminary data.</text>
</comment>
<sequence length="73" mass="8202">MRLPDDQLQRLALHSAFGLHLVAKWMATRSDVDPEIRERLSVHMAALDGVLSANGHDWIREEIEGTEAALQGR</sequence>
<evidence type="ECO:0000313" key="2">
    <source>
        <dbReference type="Proteomes" id="UP000530564"/>
    </source>
</evidence>
<accession>A0A839ZWB0</accession>
<organism evidence="1 2">
    <name type="scientific">Phenylobacterium haematophilum</name>
    <dbReference type="NCBI Taxonomy" id="98513"/>
    <lineage>
        <taxon>Bacteria</taxon>
        <taxon>Pseudomonadati</taxon>
        <taxon>Pseudomonadota</taxon>
        <taxon>Alphaproteobacteria</taxon>
        <taxon>Caulobacterales</taxon>
        <taxon>Caulobacteraceae</taxon>
        <taxon>Phenylobacterium</taxon>
    </lineage>
</organism>
<proteinExistence type="predicted"/>
<name>A0A839ZWB0_9CAUL</name>
<dbReference type="Proteomes" id="UP000530564">
    <property type="component" value="Unassembled WGS sequence"/>
</dbReference>
<keyword evidence="2" id="KW-1185">Reference proteome</keyword>
<dbReference type="AlphaFoldDB" id="A0A839ZWB0"/>
<reference evidence="1 2" key="1">
    <citation type="submission" date="2020-08" db="EMBL/GenBank/DDBJ databases">
        <title>Genomic Encyclopedia of Type Strains, Phase IV (KMG-IV): sequencing the most valuable type-strain genomes for metagenomic binning, comparative biology and taxonomic classification.</title>
        <authorList>
            <person name="Goeker M."/>
        </authorList>
    </citation>
    <scope>NUCLEOTIDE SEQUENCE [LARGE SCALE GENOMIC DNA]</scope>
    <source>
        <strain evidence="1 2">DSM 21793</strain>
    </source>
</reference>
<evidence type="ECO:0000313" key="1">
    <source>
        <dbReference type="EMBL" id="MBB3890348.1"/>
    </source>
</evidence>
<gene>
    <name evidence="1" type="ORF">GGQ61_001045</name>
</gene>